<organism evidence="1 2">
    <name type="scientific">Marine Group III euryarchaeote</name>
    <dbReference type="NCBI Taxonomy" id="2173149"/>
    <lineage>
        <taxon>Archaea</taxon>
        <taxon>Methanobacteriati</taxon>
        <taxon>Thermoplasmatota</taxon>
        <taxon>Thermoplasmata</taxon>
        <taxon>Candidatus Thermoprofundales</taxon>
    </lineage>
</organism>
<comment type="caution">
    <text evidence="1">The sequence shown here is derived from an EMBL/GenBank/DDBJ whole genome shotgun (WGS) entry which is preliminary data.</text>
</comment>
<dbReference type="Proteomes" id="UP000585802">
    <property type="component" value="Unassembled WGS sequence"/>
</dbReference>
<dbReference type="AlphaFoldDB" id="A0A7J4GRT9"/>
<evidence type="ECO:0000313" key="2">
    <source>
        <dbReference type="Proteomes" id="UP000585802"/>
    </source>
</evidence>
<accession>A0A7J4GRT9</accession>
<reference evidence="2" key="1">
    <citation type="journal article" date="2019" name="bioRxiv">
        <title>Genome diversification in globally distributed novel marine Proteobacteria is linked to environmental adaptation.</title>
        <authorList>
            <person name="Zhou Z."/>
            <person name="Tran P.Q."/>
            <person name="Kieft K."/>
            <person name="Anantharaman K."/>
        </authorList>
    </citation>
    <scope>NUCLEOTIDE SEQUENCE [LARGE SCALE GENOMIC DNA]</scope>
</reference>
<protein>
    <recommendedName>
        <fullName evidence="3">Lipoprotein</fullName>
    </recommendedName>
</protein>
<evidence type="ECO:0000313" key="1">
    <source>
        <dbReference type="EMBL" id="HIF37353.1"/>
    </source>
</evidence>
<gene>
    <name evidence="1" type="ORF">EYQ70_02960</name>
</gene>
<sequence>MKRAFLIVALFLTVGCIDIPAMNGLVDRIVPEEQKTYGIFQVWNGEGDFAPDPNQEEGEYINAIEDMIDCNVIGCFQETAQNLSWKEYTHSFVIESVWDSTFVMAIFNIEYELGGNTDPGNGPSGTYDLTITDPEGTIHGDGYTMVTWDNKVKDRTIIMPVIYGTWTIKISGSGLDGIGSILYSGNYNIVIESDKLE</sequence>
<proteinExistence type="predicted"/>
<dbReference type="EMBL" id="DUCX01000040">
    <property type="protein sequence ID" value="HIF37353.1"/>
    <property type="molecule type" value="Genomic_DNA"/>
</dbReference>
<name>A0A7J4GRT9_9ARCH</name>
<dbReference type="PROSITE" id="PS51257">
    <property type="entry name" value="PROKAR_LIPOPROTEIN"/>
    <property type="match status" value="1"/>
</dbReference>
<evidence type="ECO:0008006" key="3">
    <source>
        <dbReference type="Google" id="ProtNLM"/>
    </source>
</evidence>